<proteinExistence type="inferred from homology"/>
<dbReference type="PANTHER" id="PTHR37828:SF1">
    <property type="entry name" value="YCII-RELATED DOMAIN-CONTAINING PROTEIN"/>
    <property type="match status" value="1"/>
</dbReference>
<reference evidence="5 6" key="1">
    <citation type="submission" date="2020-02" db="EMBL/GenBank/DDBJ databases">
        <title>Bacillus aquiflavi sp. nov., isolated from yellow water of strong flavor Chinese baijiu in Yibin region of China.</title>
        <authorList>
            <person name="Xie J."/>
        </authorList>
    </citation>
    <scope>NUCLEOTIDE SEQUENCE [LARGE SCALE GENOMIC DNA]</scope>
    <source>
        <strain evidence="5 6">3H-10</strain>
    </source>
</reference>
<feature type="coiled-coil region" evidence="2">
    <location>
        <begin position="76"/>
        <end position="103"/>
    </location>
</feature>
<evidence type="ECO:0000256" key="2">
    <source>
        <dbReference type="SAM" id="Coils"/>
    </source>
</evidence>
<protein>
    <recommendedName>
        <fullName evidence="3">YCII-related domain-containing protein</fullName>
    </recommendedName>
</protein>
<dbReference type="EMBL" id="JACEIO010000008">
    <property type="protein sequence ID" value="MBA4536520.1"/>
    <property type="molecule type" value="Genomic_DNA"/>
</dbReference>
<dbReference type="Proteomes" id="UP000472971">
    <property type="component" value="Unassembled WGS sequence"/>
</dbReference>
<keyword evidence="2" id="KW-0175">Coiled coil</keyword>
<dbReference type="SUPFAM" id="SSF54909">
    <property type="entry name" value="Dimeric alpha+beta barrel"/>
    <property type="match status" value="1"/>
</dbReference>
<evidence type="ECO:0000313" key="5">
    <source>
        <dbReference type="EMBL" id="NEY80887.1"/>
    </source>
</evidence>
<gene>
    <name evidence="5" type="ORF">G4D64_04955</name>
    <name evidence="4" type="ORF">H1Z61_04995</name>
</gene>
<comment type="caution">
    <text evidence="5">The sequence shown here is derived from an EMBL/GenBank/DDBJ whole genome shotgun (WGS) entry which is preliminary data.</text>
</comment>
<evidence type="ECO:0000313" key="4">
    <source>
        <dbReference type="EMBL" id="MBA4536520.1"/>
    </source>
</evidence>
<dbReference type="RefSeq" id="WP_163240738.1">
    <property type="nucleotide sequence ID" value="NZ_JAAIWN010000008.1"/>
</dbReference>
<dbReference type="InterPro" id="IPR005545">
    <property type="entry name" value="YCII"/>
</dbReference>
<reference evidence="4 7" key="2">
    <citation type="submission" date="2020-07" db="EMBL/GenBank/DDBJ databases">
        <authorList>
            <person name="Feng H."/>
        </authorList>
    </citation>
    <scope>NUCLEOTIDE SEQUENCE [LARGE SCALE GENOMIC DNA]</scope>
    <source>
        <strain evidence="4">S-12</strain>
        <strain evidence="7">s-12</strain>
    </source>
</reference>
<feature type="domain" description="YCII-related" evidence="3">
    <location>
        <begin position="16"/>
        <end position="83"/>
    </location>
</feature>
<name>A0A6B3VX65_9BACI</name>
<evidence type="ECO:0000313" key="7">
    <source>
        <dbReference type="Proteomes" id="UP000570010"/>
    </source>
</evidence>
<comment type="similarity">
    <text evidence="1">Belongs to the YciI family.</text>
</comment>
<dbReference type="Proteomes" id="UP000570010">
    <property type="component" value="Unassembled WGS sequence"/>
</dbReference>
<dbReference type="EMBL" id="JAAIWN010000008">
    <property type="protein sequence ID" value="NEY80887.1"/>
    <property type="molecule type" value="Genomic_DNA"/>
</dbReference>
<evidence type="ECO:0000256" key="1">
    <source>
        <dbReference type="ARBA" id="ARBA00007689"/>
    </source>
</evidence>
<dbReference type="InterPro" id="IPR011008">
    <property type="entry name" value="Dimeric_a/b-barrel"/>
</dbReference>
<dbReference type="Gene3D" id="3.30.70.1060">
    <property type="entry name" value="Dimeric alpha+beta barrel"/>
    <property type="match status" value="1"/>
</dbReference>
<dbReference type="AlphaFoldDB" id="A0A6B3VX65"/>
<organism evidence="5 6">
    <name type="scientific">Bacillus aquiflavi</name>
    <dbReference type="NCBI Taxonomy" id="2672567"/>
    <lineage>
        <taxon>Bacteria</taxon>
        <taxon>Bacillati</taxon>
        <taxon>Bacillota</taxon>
        <taxon>Bacilli</taxon>
        <taxon>Bacillales</taxon>
        <taxon>Bacillaceae</taxon>
        <taxon>Bacillus</taxon>
    </lineage>
</organism>
<dbReference type="PANTHER" id="PTHR37828">
    <property type="entry name" value="GSR2449 PROTEIN"/>
    <property type="match status" value="1"/>
</dbReference>
<accession>A0A6B3VX65</accession>
<evidence type="ECO:0000259" key="3">
    <source>
        <dbReference type="Pfam" id="PF03795"/>
    </source>
</evidence>
<sequence>MKKFIVQLSNKQRELMTEALITGHVTYLKRLKREGVLSFCGPCVDGTAFMMIQAASLKEAKDYVENDPFSKVDYYIDRKIVEIEEANEENNFLMADVLNSLRQKSK</sequence>
<dbReference type="Pfam" id="PF03795">
    <property type="entry name" value="YCII"/>
    <property type="match status" value="1"/>
</dbReference>
<evidence type="ECO:0000313" key="6">
    <source>
        <dbReference type="Proteomes" id="UP000472971"/>
    </source>
</evidence>
<keyword evidence="6" id="KW-1185">Reference proteome</keyword>